<protein>
    <submittedName>
        <fullName evidence="1">Uncharacterized protein</fullName>
    </submittedName>
</protein>
<organism evidence="1 2">
    <name type="scientific">Vigna mungo</name>
    <name type="common">Black gram</name>
    <name type="synonym">Phaseolus mungo</name>
    <dbReference type="NCBI Taxonomy" id="3915"/>
    <lineage>
        <taxon>Eukaryota</taxon>
        <taxon>Viridiplantae</taxon>
        <taxon>Streptophyta</taxon>
        <taxon>Embryophyta</taxon>
        <taxon>Tracheophyta</taxon>
        <taxon>Spermatophyta</taxon>
        <taxon>Magnoliopsida</taxon>
        <taxon>eudicotyledons</taxon>
        <taxon>Gunneridae</taxon>
        <taxon>Pentapetalae</taxon>
        <taxon>rosids</taxon>
        <taxon>fabids</taxon>
        <taxon>Fabales</taxon>
        <taxon>Fabaceae</taxon>
        <taxon>Papilionoideae</taxon>
        <taxon>50 kb inversion clade</taxon>
        <taxon>NPAAA clade</taxon>
        <taxon>indigoferoid/millettioid clade</taxon>
        <taxon>Phaseoleae</taxon>
        <taxon>Vigna</taxon>
    </lineage>
</organism>
<proteinExistence type="predicted"/>
<evidence type="ECO:0000313" key="2">
    <source>
        <dbReference type="Proteomes" id="UP001374535"/>
    </source>
</evidence>
<sequence>MDGKGVSFEVWGWLIETEIENPRERGGTSHGEGMMMEIVHFLMPSFSLSLWLLCLIQEQCKHLSWNGMGREGKEKEGVPFWSVCINNAYHYKLLCNFMLFCHCPVSNFICPMDTHTSSLASNI</sequence>
<dbReference type="EMBL" id="CP144692">
    <property type="protein sequence ID" value="WVY97684.1"/>
    <property type="molecule type" value="Genomic_DNA"/>
</dbReference>
<gene>
    <name evidence="1" type="ORF">V8G54_029835</name>
</gene>
<accession>A0AAQ3MVJ4</accession>
<evidence type="ECO:0000313" key="1">
    <source>
        <dbReference type="EMBL" id="WVY97684.1"/>
    </source>
</evidence>
<keyword evidence="2" id="KW-1185">Reference proteome</keyword>
<name>A0AAQ3MVJ4_VIGMU</name>
<feature type="non-terminal residue" evidence="1">
    <location>
        <position position="123"/>
    </location>
</feature>
<dbReference type="AlphaFoldDB" id="A0AAQ3MVJ4"/>
<dbReference type="Proteomes" id="UP001374535">
    <property type="component" value="Chromosome 9"/>
</dbReference>
<reference evidence="1 2" key="1">
    <citation type="journal article" date="2023" name="Life. Sci Alliance">
        <title>Evolutionary insights into 3D genome organization and epigenetic landscape of Vigna mungo.</title>
        <authorList>
            <person name="Junaid A."/>
            <person name="Singh B."/>
            <person name="Bhatia S."/>
        </authorList>
    </citation>
    <scope>NUCLEOTIDE SEQUENCE [LARGE SCALE GENOMIC DNA]</scope>
    <source>
        <strain evidence="1">Urdbean</strain>
    </source>
</reference>